<feature type="domain" description="Elp3/MiaA/NifB-like radical SAM core" evidence="5">
    <location>
        <begin position="12"/>
        <end position="208"/>
    </location>
</feature>
<dbReference type="SUPFAM" id="SSF102114">
    <property type="entry name" value="Radical SAM enzymes"/>
    <property type="match status" value="1"/>
</dbReference>
<protein>
    <submittedName>
        <fullName evidence="6">Radical SAM protein</fullName>
    </submittedName>
</protein>
<dbReference type="InterPro" id="IPR006638">
    <property type="entry name" value="Elp3/MiaA/NifB-like_rSAM"/>
</dbReference>
<gene>
    <name evidence="6" type="ORF">OSSY52_15350</name>
</gene>
<dbReference type="PANTHER" id="PTHR43288:SF2">
    <property type="entry name" value="RADICAL SAM CORE DOMAIN-CONTAINING PROTEIN"/>
    <property type="match status" value="1"/>
</dbReference>
<dbReference type="SFLD" id="SFLDS00029">
    <property type="entry name" value="Radical_SAM"/>
    <property type="match status" value="1"/>
</dbReference>
<keyword evidence="4" id="KW-0411">Iron-sulfur</keyword>
<dbReference type="Proteomes" id="UP000516361">
    <property type="component" value="Chromosome"/>
</dbReference>
<dbReference type="KEGG" id="ocy:OSSY52_15350"/>
<dbReference type="Gene3D" id="3.20.20.70">
    <property type="entry name" value="Aldolase class I"/>
    <property type="match status" value="1"/>
</dbReference>
<reference evidence="6 7" key="1">
    <citation type="submission" date="2018-06" db="EMBL/GenBank/DDBJ databases">
        <title>Genome sequencing of Oceanotoga sp. sy52.</title>
        <authorList>
            <person name="Mori K."/>
        </authorList>
    </citation>
    <scope>NUCLEOTIDE SEQUENCE [LARGE SCALE GENOMIC DNA]</scope>
    <source>
        <strain evidence="7">sy52</strain>
    </source>
</reference>
<dbReference type="PANTHER" id="PTHR43288">
    <property type="entry name" value="BIOTIN SYNTHASE-RELATED PROTEIN, RADICAL SAM SUPERFAMILY"/>
    <property type="match status" value="1"/>
</dbReference>
<dbReference type="InterPro" id="IPR007197">
    <property type="entry name" value="rSAM"/>
</dbReference>
<accession>A0A7G1G850</accession>
<keyword evidence="2" id="KW-0479">Metal-binding</keyword>
<dbReference type="SFLD" id="SFLDG01113">
    <property type="entry name" value="Uncharacterised_Radical_SAM_Su"/>
    <property type="match status" value="1"/>
</dbReference>
<dbReference type="AlphaFoldDB" id="A0A7G1G850"/>
<dbReference type="EMBL" id="AP018712">
    <property type="protein sequence ID" value="BBE31394.1"/>
    <property type="molecule type" value="Genomic_DNA"/>
</dbReference>
<name>A0A7G1G850_9BACT</name>
<dbReference type="RefSeq" id="WP_190613902.1">
    <property type="nucleotide sequence ID" value="NZ_AP018712.1"/>
</dbReference>
<evidence type="ECO:0000256" key="1">
    <source>
        <dbReference type="ARBA" id="ARBA00022691"/>
    </source>
</evidence>
<dbReference type="InterPro" id="IPR013785">
    <property type="entry name" value="Aldolase_TIM"/>
</dbReference>
<evidence type="ECO:0000313" key="7">
    <source>
        <dbReference type="Proteomes" id="UP000516361"/>
    </source>
</evidence>
<dbReference type="SMART" id="SM00729">
    <property type="entry name" value="Elp3"/>
    <property type="match status" value="1"/>
</dbReference>
<dbReference type="InterPro" id="IPR058240">
    <property type="entry name" value="rSAM_sf"/>
</dbReference>
<sequence length="271" mass="31600">MKKIKLINLKKTKSISVTGEYCYLNCNHCNKHYLKDMKKINDIEDLIKNGYTSFLMSGGMNEEIKVPAYNFSKQLLKIKEKYGIKYNFHTGFIKEEEIEKIKNIADTISYDLVGNKQTMIDVYKINKFKEMWETFELLLKNNLKVKPHITIGLNGGKLTHENDALKKLKNYKDYIDEIIFIVFIPTKGSFFENNNPPELDKVIEIIKTTKKEFSNHTITLGCMQPKGSYRLNLQLKAIDYVDKLVQPVNSVIKECIKRNYDIEYGDECCAF</sequence>
<proteinExistence type="predicted"/>
<dbReference type="GO" id="GO:0003824">
    <property type="term" value="F:catalytic activity"/>
    <property type="evidence" value="ECO:0007669"/>
    <property type="project" value="InterPro"/>
</dbReference>
<evidence type="ECO:0000259" key="5">
    <source>
        <dbReference type="SMART" id="SM00729"/>
    </source>
</evidence>
<organism evidence="6 7">
    <name type="scientific">Tepiditoga spiralis</name>
    <dbReference type="NCBI Taxonomy" id="2108365"/>
    <lineage>
        <taxon>Bacteria</taxon>
        <taxon>Thermotogati</taxon>
        <taxon>Thermotogota</taxon>
        <taxon>Thermotogae</taxon>
        <taxon>Petrotogales</taxon>
        <taxon>Petrotogaceae</taxon>
        <taxon>Tepiditoga</taxon>
    </lineage>
</organism>
<keyword evidence="3" id="KW-0408">Iron</keyword>
<evidence type="ECO:0000256" key="4">
    <source>
        <dbReference type="ARBA" id="ARBA00023014"/>
    </source>
</evidence>
<keyword evidence="1" id="KW-0949">S-adenosyl-L-methionine</keyword>
<dbReference type="GO" id="GO:0046872">
    <property type="term" value="F:metal ion binding"/>
    <property type="evidence" value="ECO:0007669"/>
    <property type="project" value="UniProtKB-KW"/>
</dbReference>
<evidence type="ECO:0000313" key="6">
    <source>
        <dbReference type="EMBL" id="BBE31394.1"/>
    </source>
</evidence>
<evidence type="ECO:0000256" key="2">
    <source>
        <dbReference type="ARBA" id="ARBA00022723"/>
    </source>
</evidence>
<dbReference type="InParanoid" id="A0A7G1G850"/>
<keyword evidence="7" id="KW-1185">Reference proteome</keyword>
<dbReference type="GO" id="GO:0051536">
    <property type="term" value="F:iron-sulfur cluster binding"/>
    <property type="evidence" value="ECO:0007669"/>
    <property type="project" value="UniProtKB-KW"/>
</dbReference>
<evidence type="ECO:0000256" key="3">
    <source>
        <dbReference type="ARBA" id="ARBA00023004"/>
    </source>
</evidence>